<feature type="compositionally biased region" description="Low complexity" evidence="1">
    <location>
        <begin position="243"/>
        <end position="254"/>
    </location>
</feature>
<feature type="compositionally biased region" description="Polar residues" evidence="1">
    <location>
        <begin position="255"/>
        <end position="286"/>
    </location>
</feature>
<dbReference type="Proteomes" id="UP000242381">
    <property type="component" value="Unassembled WGS sequence"/>
</dbReference>
<organism evidence="2 3">
    <name type="scientific">Rhizopus microsporus</name>
    <dbReference type="NCBI Taxonomy" id="58291"/>
    <lineage>
        <taxon>Eukaryota</taxon>
        <taxon>Fungi</taxon>
        <taxon>Fungi incertae sedis</taxon>
        <taxon>Mucoromycota</taxon>
        <taxon>Mucoromycotina</taxon>
        <taxon>Mucoromycetes</taxon>
        <taxon>Mucorales</taxon>
        <taxon>Mucorineae</taxon>
        <taxon>Rhizopodaceae</taxon>
        <taxon>Rhizopus</taxon>
    </lineage>
</organism>
<dbReference type="VEuPathDB" id="FungiDB:BCV72DRAFT_222752"/>
<name>A0A1X0RZ89_RHIZD</name>
<feature type="region of interest" description="Disordered" evidence="1">
    <location>
        <begin position="243"/>
        <end position="286"/>
    </location>
</feature>
<dbReference type="OMA" id="ACELMSG"/>
<dbReference type="AlphaFoldDB" id="A0A1X0RZ89"/>
<protein>
    <submittedName>
        <fullName evidence="2">Uncharacterized protein</fullName>
    </submittedName>
</protein>
<evidence type="ECO:0000313" key="2">
    <source>
        <dbReference type="EMBL" id="ORE17294.1"/>
    </source>
</evidence>
<gene>
    <name evidence="2" type="ORF">BCV71DRAFT_3872</name>
</gene>
<evidence type="ECO:0000256" key="1">
    <source>
        <dbReference type="SAM" id="MobiDB-lite"/>
    </source>
</evidence>
<accession>A0A1X0RZ89</accession>
<reference evidence="2 3" key="1">
    <citation type="journal article" date="2016" name="Proc. Natl. Acad. Sci. U.S.A.">
        <title>Lipid metabolic changes in an early divergent fungus govern the establishment of a mutualistic symbiosis with endobacteria.</title>
        <authorList>
            <person name="Lastovetsky O.A."/>
            <person name="Gaspar M.L."/>
            <person name="Mondo S.J."/>
            <person name="LaButti K.M."/>
            <person name="Sandor L."/>
            <person name="Grigoriev I.V."/>
            <person name="Henry S.A."/>
            <person name="Pawlowska T.E."/>
        </authorList>
    </citation>
    <scope>NUCLEOTIDE SEQUENCE [LARGE SCALE GENOMIC DNA]</scope>
    <source>
        <strain evidence="2 3">ATCC 11559</strain>
    </source>
</reference>
<evidence type="ECO:0000313" key="3">
    <source>
        <dbReference type="Proteomes" id="UP000242381"/>
    </source>
</evidence>
<feature type="region of interest" description="Disordered" evidence="1">
    <location>
        <begin position="327"/>
        <end position="362"/>
    </location>
</feature>
<proteinExistence type="predicted"/>
<sequence>MPVKDSLFWIFEEKNTDDDVYLPSDIPAAAIKSERNYKLIKARHQRQVERLIAQQLQELREYDKQFTIKYNKDLFIEPTFNLIEEVDPQHFLTENADAIGHLTSFTHDGHGTQDDNNITQDKLEGRKQEYLTTLTKKHRQGFEELLYNHQRQHERLFEYQTKELAIFPPGLLDIKRTELPTTTTHHIGNSSNSKPHKEYKQWPEYNTSSPIELTNAPSMKGNQPIHQKNTLSHHPLPLRIPPTVTTPRMPPTVTATSRVPPTVATSSSKAPPTVATSTLNKSTSPTVNFSLPSKRLTPFMSLSKPKKATPTAVAPSITEPLKAHMKQSFKNQDTTSSSSISSSTSLFSANENPSSTSLFSTKEAPSSLFSTNEESSSGLFSTNTMNQDKVIPLIDKGIMRIMRNPDRVVIYDENNIETVYGSPKDYDDAIKGINPRSDNPVYRRVMKNVNHLFFKTDTGRVVIIGPVSKVRPIINAFFSSI</sequence>
<feature type="compositionally biased region" description="Low complexity" evidence="1">
    <location>
        <begin position="334"/>
        <end position="345"/>
    </location>
</feature>
<dbReference type="EMBL" id="KV921359">
    <property type="protein sequence ID" value="ORE17294.1"/>
    <property type="molecule type" value="Genomic_DNA"/>
</dbReference>
<feature type="compositionally biased region" description="Polar residues" evidence="1">
    <location>
        <begin position="346"/>
        <end position="362"/>
    </location>
</feature>